<protein>
    <recommendedName>
        <fullName evidence="7">FAD dependent oxidoreductase domain-containing protein</fullName>
    </recommendedName>
</protein>
<dbReference type="PROSITE" id="PS00677">
    <property type="entry name" value="DAO"/>
    <property type="match status" value="1"/>
</dbReference>
<dbReference type="InterPro" id="IPR006181">
    <property type="entry name" value="D-amino_acid_oxidase_CS"/>
</dbReference>
<accession>A0A8J4PWW2</accession>
<proteinExistence type="inferred from homology"/>
<evidence type="ECO:0000313" key="8">
    <source>
        <dbReference type="EMBL" id="KAF2074352.1"/>
    </source>
</evidence>
<dbReference type="GO" id="GO:0003884">
    <property type="term" value="F:D-amino-acid oxidase activity"/>
    <property type="evidence" value="ECO:0007669"/>
    <property type="project" value="InterPro"/>
</dbReference>
<dbReference type="InterPro" id="IPR006076">
    <property type="entry name" value="FAD-dep_OxRdtase"/>
</dbReference>
<dbReference type="PIRSF" id="PIRSF000189">
    <property type="entry name" value="D-aa_oxidase"/>
    <property type="match status" value="1"/>
</dbReference>
<feature type="domain" description="FAD dependent oxidoreductase" evidence="7">
    <location>
        <begin position="7"/>
        <end position="316"/>
    </location>
</feature>
<evidence type="ECO:0000256" key="5">
    <source>
        <dbReference type="ARBA" id="ARBA00023002"/>
    </source>
</evidence>
<evidence type="ECO:0000313" key="9">
    <source>
        <dbReference type="Proteomes" id="UP000695562"/>
    </source>
</evidence>
<keyword evidence="4 6" id="KW-0274">FAD</keyword>
<dbReference type="PANTHER" id="PTHR11530:SF11">
    <property type="entry name" value="D-ASPARTATE OXIDASE"/>
    <property type="match status" value="1"/>
</dbReference>
<gene>
    <name evidence="8" type="ORF">CYY_004328</name>
</gene>
<dbReference type="GO" id="GO:0071949">
    <property type="term" value="F:FAD binding"/>
    <property type="evidence" value="ECO:0007669"/>
    <property type="project" value="InterPro"/>
</dbReference>
<sequence length="344" mass="38900">MSNNKIDLLIIGCGCIGLSTGIVALKTGKYNVTIWAKDLPPNTTSNKAAALWYPFLCNPPDKVGRWSAETLEYFKKHIINDPKSGTLVKKVNEIFRNPKEEEPGWRPFISSFRRIRKDELPEGYVDGYAVDDGFVMDTDLYMDYLVQSFRDYGGVIEQRFVADMRECFVNYDIVVNCSGLGSRELVNDRTIYPCRGQIIVINNSYERSIIDEEDHIAYVIPRINNTVLGGTAQEHDYNTEPTKKDTEEILKRAAMISPNFAKNKIEILGVKVGLRPQRHEIRLEEEFCQGGSKLVIHNYGHGGSGFTVSWGCAEESVKLIDQFKDKLPINSISRSSQSKLVSKL</sequence>
<feature type="binding site" evidence="6">
    <location>
        <begin position="44"/>
        <end position="45"/>
    </location>
    <ligand>
        <name>FAD</name>
        <dbReference type="ChEBI" id="CHEBI:57692"/>
    </ligand>
</feature>
<feature type="binding site" evidence="6">
    <location>
        <begin position="49"/>
        <end position="51"/>
    </location>
    <ligand>
        <name>FAD</name>
        <dbReference type="ChEBI" id="CHEBI:57692"/>
    </ligand>
</feature>
<comment type="cofactor">
    <cofactor evidence="1 6">
        <name>FAD</name>
        <dbReference type="ChEBI" id="CHEBI:57692"/>
    </cofactor>
</comment>
<dbReference type="OrthoDB" id="2015447at2759"/>
<evidence type="ECO:0000256" key="2">
    <source>
        <dbReference type="ARBA" id="ARBA00006730"/>
    </source>
</evidence>
<comment type="similarity">
    <text evidence="2">Belongs to the DAMOX/DASOX family.</text>
</comment>
<feature type="binding site" evidence="6">
    <location>
        <begin position="302"/>
        <end position="307"/>
    </location>
    <ligand>
        <name>FAD</name>
        <dbReference type="ChEBI" id="CHEBI:57692"/>
    </ligand>
</feature>
<feature type="binding site" evidence="6">
    <location>
        <position position="161"/>
    </location>
    <ligand>
        <name>FAD</name>
        <dbReference type="ChEBI" id="CHEBI:57692"/>
    </ligand>
</feature>
<dbReference type="GO" id="GO:0005737">
    <property type="term" value="C:cytoplasm"/>
    <property type="evidence" value="ECO:0007669"/>
    <property type="project" value="TreeGrafter"/>
</dbReference>
<dbReference type="SUPFAM" id="SSF54373">
    <property type="entry name" value="FAD-linked reductases, C-terminal domain"/>
    <property type="match status" value="1"/>
</dbReference>
<evidence type="ECO:0000256" key="4">
    <source>
        <dbReference type="ARBA" id="ARBA00022827"/>
    </source>
</evidence>
<feature type="binding site" evidence="6">
    <location>
        <position position="303"/>
    </location>
    <ligand>
        <name>D-dopa</name>
        <dbReference type="ChEBI" id="CHEBI:149689"/>
    </ligand>
</feature>
<reference evidence="8" key="1">
    <citation type="submission" date="2020-01" db="EMBL/GenBank/DDBJ databases">
        <title>Development of genomics and gene disruption for Polysphondylium violaceum indicates a role for the polyketide synthase stlB in stalk morphogenesis.</title>
        <authorList>
            <person name="Narita B."/>
            <person name="Kawabe Y."/>
            <person name="Kin K."/>
            <person name="Saito T."/>
            <person name="Gibbs R."/>
            <person name="Kuspa A."/>
            <person name="Muzny D."/>
            <person name="Queller D."/>
            <person name="Richards S."/>
            <person name="Strassman J."/>
            <person name="Sucgang R."/>
            <person name="Worley K."/>
            <person name="Schaap P."/>
        </authorList>
    </citation>
    <scope>NUCLEOTIDE SEQUENCE</scope>
    <source>
        <strain evidence="8">QSvi11</strain>
    </source>
</reference>
<dbReference type="PANTHER" id="PTHR11530">
    <property type="entry name" value="D-AMINO ACID OXIDASE"/>
    <property type="match status" value="1"/>
</dbReference>
<dbReference type="Gene3D" id="3.30.9.10">
    <property type="entry name" value="D-Amino Acid Oxidase, subunit A, domain 2"/>
    <property type="match status" value="1"/>
</dbReference>
<keyword evidence="3" id="KW-0285">Flavoprotein</keyword>
<evidence type="ECO:0000256" key="3">
    <source>
        <dbReference type="ARBA" id="ARBA00022630"/>
    </source>
</evidence>
<dbReference type="GO" id="GO:0019478">
    <property type="term" value="P:D-amino acid catabolic process"/>
    <property type="evidence" value="ECO:0007669"/>
    <property type="project" value="TreeGrafter"/>
</dbReference>
<keyword evidence="5" id="KW-0560">Oxidoreductase</keyword>
<dbReference type="SUPFAM" id="SSF51971">
    <property type="entry name" value="Nucleotide-binding domain"/>
    <property type="match status" value="1"/>
</dbReference>
<dbReference type="InterPro" id="IPR023209">
    <property type="entry name" value="DAO"/>
</dbReference>
<evidence type="ECO:0000259" key="7">
    <source>
        <dbReference type="Pfam" id="PF01266"/>
    </source>
</evidence>
<feature type="binding site" evidence="6">
    <location>
        <position position="275"/>
    </location>
    <ligand>
        <name>D-dopa</name>
        <dbReference type="ChEBI" id="CHEBI:149689"/>
    </ligand>
</feature>
<name>A0A8J4PWW2_9MYCE</name>
<dbReference type="Proteomes" id="UP000695562">
    <property type="component" value="Unassembled WGS sequence"/>
</dbReference>
<dbReference type="AlphaFoldDB" id="A0A8J4PWW2"/>
<evidence type="ECO:0000256" key="6">
    <source>
        <dbReference type="PIRSR" id="PIRSR000189-1"/>
    </source>
</evidence>
<comment type="caution">
    <text evidence="8">The sequence shown here is derived from an EMBL/GenBank/DDBJ whole genome shotgun (WGS) entry which is preliminary data.</text>
</comment>
<evidence type="ECO:0000256" key="1">
    <source>
        <dbReference type="ARBA" id="ARBA00001974"/>
    </source>
</evidence>
<feature type="binding site" evidence="6">
    <location>
        <position position="218"/>
    </location>
    <ligand>
        <name>D-dopa</name>
        <dbReference type="ChEBI" id="CHEBI:149689"/>
    </ligand>
</feature>
<dbReference type="Gene3D" id="3.40.50.720">
    <property type="entry name" value="NAD(P)-binding Rossmann-like Domain"/>
    <property type="match status" value="1"/>
</dbReference>
<keyword evidence="9" id="KW-1185">Reference proteome</keyword>
<organism evidence="8 9">
    <name type="scientific">Polysphondylium violaceum</name>
    <dbReference type="NCBI Taxonomy" id="133409"/>
    <lineage>
        <taxon>Eukaryota</taxon>
        <taxon>Amoebozoa</taxon>
        <taxon>Evosea</taxon>
        <taxon>Eumycetozoa</taxon>
        <taxon>Dictyostelia</taxon>
        <taxon>Dictyosteliales</taxon>
        <taxon>Dictyosteliaceae</taxon>
        <taxon>Polysphondylium</taxon>
    </lineage>
</organism>
<dbReference type="Pfam" id="PF01266">
    <property type="entry name" value="DAO"/>
    <property type="match status" value="1"/>
</dbReference>
<dbReference type="EMBL" id="AJWJ01000151">
    <property type="protein sequence ID" value="KAF2074352.1"/>
    <property type="molecule type" value="Genomic_DNA"/>
</dbReference>